<keyword evidence="1" id="KW-1133">Transmembrane helix</keyword>
<accession>A0AAV8VP38</accession>
<evidence type="ECO:0000313" key="3">
    <source>
        <dbReference type="Proteomes" id="UP001159042"/>
    </source>
</evidence>
<organism evidence="2 3">
    <name type="scientific">Exocentrus adspersus</name>
    <dbReference type="NCBI Taxonomy" id="1586481"/>
    <lineage>
        <taxon>Eukaryota</taxon>
        <taxon>Metazoa</taxon>
        <taxon>Ecdysozoa</taxon>
        <taxon>Arthropoda</taxon>
        <taxon>Hexapoda</taxon>
        <taxon>Insecta</taxon>
        <taxon>Pterygota</taxon>
        <taxon>Neoptera</taxon>
        <taxon>Endopterygota</taxon>
        <taxon>Coleoptera</taxon>
        <taxon>Polyphaga</taxon>
        <taxon>Cucujiformia</taxon>
        <taxon>Chrysomeloidea</taxon>
        <taxon>Cerambycidae</taxon>
        <taxon>Lamiinae</taxon>
        <taxon>Acanthocinini</taxon>
        <taxon>Exocentrus</taxon>
    </lineage>
</organism>
<protein>
    <submittedName>
        <fullName evidence="2">Uncharacterized protein</fullName>
    </submittedName>
</protein>
<evidence type="ECO:0000313" key="2">
    <source>
        <dbReference type="EMBL" id="KAJ8915924.1"/>
    </source>
</evidence>
<proteinExistence type="predicted"/>
<sequence length="154" mass="16940">MANAFAKYLPCYLSIDPAVPAQSPAMSSAAIIGIVIASILLVLLVLDITCFCINRIGLIALCCNSKSKKSDEEDPKLGSWRFPLPYCSYKAAPAHPSSLNLPQPIKFVPSPTGELLFTEKFYLLRRVAPEDIIFEVTQPQQKPSQSQSYTMDSK</sequence>
<keyword evidence="1" id="KW-0472">Membrane</keyword>
<keyword evidence="3" id="KW-1185">Reference proteome</keyword>
<dbReference type="AlphaFoldDB" id="A0AAV8VP38"/>
<evidence type="ECO:0000256" key="1">
    <source>
        <dbReference type="SAM" id="Phobius"/>
    </source>
</evidence>
<dbReference type="EMBL" id="JANEYG010000048">
    <property type="protein sequence ID" value="KAJ8915924.1"/>
    <property type="molecule type" value="Genomic_DNA"/>
</dbReference>
<keyword evidence="1" id="KW-0812">Transmembrane</keyword>
<dbReference type="Proteomes" id="UP001159042">
    <property type="component" value="Unassembled WGS sequence"/>
</dbReference>
<name>A0AAV8VP38_9CUCU</name>
<comment type="caution">
    <text evidence="2">The sequence shown here is derived from an EMBL/GenBank/DDBJ whole genome shotgun (WGS) entry which is preliminary data.</text>
</comment>
<reference evidence="2 3" key="1">
    <citation type="journal article" date="2023" name="Insect Mol. Biol.">
        <title>Genome sequencing provides insights into the evolution of gene families encoding plant cell wall-degrading enzymes in longhorned beetles.</title>
        <authorList>
            <person name="Shin N.R."/>
            <person name="Okamura Y."/>
            <person name="Kirsch R."/>
            <person name="Pauchet Y."/>
        </authorList>
    </citation>
    <scope>NUCLEOTIDE SEQUENCE [LARGE SCALE GENOMIC DNA]</scope>
    <source>
        <strain evidence="2">EAD_L_NR</strain>
    </source>
</reference>
<gene>
    <name evidence="2" type="ORF">NQ315_015539</name>
</gene>
<feature type="transmembrane region" description="Helical" evidence="1">
    <location>
        <begin position="25"/>
        <end position="46"/>
    </location>
</feature>